<evidence type="ECO:0000313" key="5">
    <source>
        <dbReference type="Proteomes" id="UP000284657"/>
    </source>
</evidence>
<feature type="region of interest" description="Disordered" evidence="1">
    <location>
        <begin position="108"/>
        <end position="151"/>
    </location>
</feature>
<reference evidence="4 5" key="1">
    <citation type="submission" date="2018-07" db="EMBL/GenBank/DDBJ databases">
        <title>Genome sequencing of oomycete isolates from Chile give support for New Zealand origin for Phytophthora kernoviae and make available the first Nothophytophthora sp. genome.</title>
        <authorList>
            <person name="Studholme D.J."/>
            <person name="Sanfuentes E."/>
            <person name="Panda P."/>
            <person name="Hill R."/>
            <person name="Sambles C."/>
            <person name="Grant M."/>
            <person name="Williams N.M."/>
            <person name="Mcdougal R.L."/>
        </authorList>
    </citation>
    <scope>NUCLEOTIDE SEQUENCE [LARGE SCALE GENOMIC DNA]</scope>
    <source>
        <strain evidence="2">Chile6</strain>
        <strain evidence="3">Chile7</strain>
    </source>
</reference>
<evidence type="ECO:0000313" key="4">
    <source>
        <dbReference type="Proteomes" id="UP000277300"/>
    </source>
</evidence>
<sequence length="151" mass="16566">MSEEKTPIPQAAAANRERKSMGPWRGTKSPGFILQPELFMKECIGMDVSVRVMNGAMWKGVLAEVKDNGSVVIKPAQEMLYGEKDGPELAEQELIKSDILWLRRHPKPGDVLVGVPGRGPPAPEHQQVQGSRPDPEEEPASSSTEKNSKEP</sequence>
<dbReference type="AlphaFoldDB" id="A0A3F2RDD3"/>
<evidence type="ECO:0000256" key="1">
    <source>
        <dbReference type="SAM" id="MobiDB-lite"/>
    </source>
</evidence>
<dbReference type="EMBL" id="MBAD02000885">
    <property type="protein sequence ID" value="RLN61567.1"/>
    <property type="molecule type" value="Genomic_DNA"/>
</dbReference>
<accession>A0A3F2RDD3</accession>
<evidence type="ECO:0000313" key="3">
    <source>
        <dbReference type="EMBL" id="RLN61567.1"/>
    </source>
</evidence>
<evidence type="ECO:0000313" key="2">
    <source>
        <dbReference type="EMBL" id="RLN53880.1"/>
    </source>
</evidence>
<dbReference type="EMBL" id="MBDO02000570">
    <property type="protein sequence ID" value="RLN53880.1"/>
    <property type="molecule type" value="Genomic_DNA"/>
</dbReference>
<protein>
    <submittedName>
        <fullName evidence="2">Uncharacterized protein</fullName>
    </submittedName>
</protein>
<proteinExistence type="predicted"/>
<comment type="caution">
    <text evidence="2">The sequence shown here is derived from an EMBL/GenBank/DDBJ whole genome shotgun (WGS) entry which is preliminary data.</text>
</comment>
<gene>
    <name evidence="3" type="ORF">BBJ29_008766</name>
    <name evidence="2" type="ORF">BBP00_00009161</name>
</gene>
<dbReference type="OrthoDB" id="91865at2759"/>
<dbReference type="Proteomes" id="UP000277300">
    <property type="component" value="Unassembled WGS sequence"/>
</dbReference>
<feature type="region of interest" description="Disordered" evidence="1">
    <location>
        <begin position="1"/>
        <end position="26"/>
    </location>
</feature>
<name>A0A3F2RDD3_9STRA</name>
<organism evidence="2 4">
    <name type="scientific">Phytophthora kernoviae</name>
    <dbReference type="NCBI Taxonomy" id="325452"/>
    <lineage>
        <taxon>Eukaryota</taxon>
        <taxon>Sar</taxon>
        <taxon>Stramenopiles</taxon>
        <taxon>Oomycota</taxon>
        <taxon>Peronosporomycetes</taxon>
        <taxon>Peronosporales</taxon>
        <taxon>Peronosporaceae</taxon>
        <taxon>Phytophthora</taxon>
    </lineage>
</organism>
<dbReference type="Proteomes" id="UP000284657">
    <property type="component" value="Unassembled WGS sequence"/>
</dbReference>